<dbReference type="AlphaFoldDB" id="A0A1I5AZQ0"/>
<feature type="compositionally biased region" description="Basic and acidic residues" evidence="1">
    <location>
        <begin position="7"/>
        <end position="17"/>
    </location>
</feature>
<gene>
    <name evidence="3" type="ORF">SAMN05216207_101913</name>
</gene>
<dbReference type="EMBL" id="FOUY01000019">
    <property type="protein sequence ID" value="SFN67935.1"/>
    <property type="molecule type" value="Genomic_DNA"/>
</dbReference>
<evidence type="ECO:0000256" key="1">
    <source>
        <dbReference type="SAM" id="MobiDB-lite"/>
    </source>
</evidence>
<dbReference type="STRING" id="260086.SAMN05216207_101913"/>
<feature type="region of interest" description="Disordered" evidence="1">
    <location>
        <begin position="1"/>
        <end position="25"/>
    </location>
</feature>
<sequence>MSGYRGSHRENHSRSDDAPSTGPRAGLTRLEAMAGDGRLDALCERHGIAVLTVFGSAARDDSHPRDLDVAVLPRPGTRVEIMPLLAELQDAAGGDIDLALLDTAGAVLRERALVGALPLYEHRPGEWARAATAAVQERMDTAWMRRLDLDLLAG</sequence>
<organism evidence="3 4">
    <name type="scientific">Pseudonocardia ammonioxydans</name>
    <dbReference type="NCBI Taxonomy" id="260086"/>
    <lineage>
        <taxon>Bacteria</taxon>
        <taxon>Bacillati</taxon>
        <taxon>Actinomycetota</taxon>
        <taxon>Actinomycetes</taxon>
        <taxon>Pseudonocardiales</taxon>
        <taxon>Pseudonocardiaceae</taxon>
        <taxon>Pseudonocardia</taxon>
    </lineage>
</organism>
<dbReference type="InterPro" id="IPR043519">
    <property type="entry name" value="NT_sf"/>
</dbReference>
<protein>
    <submittedName>
        <fullName evidence="3">Predicted nucleotidyltransferase</fullName>
    </submittedName>
</protein>
<evidence type="ECO:0000313" key="4">
    <source>
        <dbReference type="Proteomes" id="UP000199614"/>
    </source>
</evidence>
<proteinExistence type="predicted"/>
<dbReference type="Gene3D" id="3.30.460.10">
    <property type="entry name" value="Beta Polymerase, domain 2"/>
    <property type="match status" value="1"/>
</dbReference>
<dbReference type="CDD" id="cd05403">
    <property type="entry name" value="NT_KNTase_like"/>
    <property type="match status" value="1"/>
</dbReference>
<name>A0A1I5AZQ0_PSUAM</name>
<feature type="domain" description="Polymerase beta nucleotidyltransferase" evidence="2">
    <location>
        <begin position="42"/>
        <end position="120"/>
    </location>
</feature>
<dbReference type="InterPro" id="IPR052930">
    <property type="entry name" value="TA_antitoxin_MntA"/>
</dbReference>
<dbReference type="PANTHER" id="PTHR43852">
    <property type="entry name" value="NUCLEOTIDYLTRANSFERASE"/>
    <property type="match status" value="1"/>
</dbReference>
<evidence type="ECO:0000313" key="3">
    <source>
        <dbReference type="EMBL" id="SFN67935.1"/>
    </source>
</evidence>
<evidence type="ECO:0000259" key="2">
    <source>
        <dbReference type="Pfam" id="PF18765"/>
    </source>
</evidence>
<dbReference type="PANTHER" id="PTHR43852:SF2">
    <property type="entry name" value="PROTEIN ADENYLYLTRANSFERASE MNTA"/>
    <property type="match status" value="1"/>
</dbReference>
<dbReference type="InterPro" id="IPR041633">
    <property type="entry name" value="Polbeta"/>
</dbReference>
<dbReference type="Pfam" id="PF18765">
    <property type="entry name" value="Polbeta"/>
    <property type="match status" value="1"/>
</dbReference>
<dbReference type="GO" id="GO:0016740">
    <property type="term" value="F:transferase activity"/>
    <property type="evidence" value="ECO:0007669"/>
    <property type="project" value="UniProtKB-KW"/>
</dbReference>
<reference evidence="3 4" key="1">
    <citation type="submission" date="2016-10" db="EMBL/GenBank/DDBJ databases">
        <authorList>
            <person name="de Groot N.N."/>
        </authorList>
    </citation>
    <scope>NUCLEOTIDE SEQUENCE [LARGE SCALE GENOMIC DNA]</scope>
    <source>
        <strain evidence="3 4">CGMCC 4.1877</strain>
    </source>
</reference>
<dbReference type="SUPFAM" id="SSF81301">
    <property type="entry name" value="Nucleotidyltransferase"/>
    <property type="match status" value="1"/>
</dbReference>
<keyword evidence="3" id="KW-0808">Transferase</keyword>
<keyword evidence="4" id="KW-1185">Reference proteome</keyword>
<dbReference type="Proteomes" id="UP000199614">
    <property type="component" value="Unassembled WGS sequence"/>
</dbReference>
<accession>A0A1I5AZQ0</accession>